<feature type="region of interest" description="Disordered" evidence="1">
    <location>
        <begin position="63"/>
        <end position="152"/>
    </location>
</feature>
<keyword evidence="3" id="KW-1185">Reference proteome</keyword>
<dbReference type="AlphaFoldDB" id="A0A1A0HEX0"/>
<dbReference type="EMBL" id="LXTC01000002">
    <property type="protein sequence ID" value="OBA22546.1"/>
    <property type="molecule type" value="Genomic_DNA"/>
</dbReference>
<evidence type="ECO:0000313" key="3">
    <source>
        <dbReference type="Proteomes" id="UP000092555"/>
    </source>
</evidence>
<gene>
    <name evidence="2" type="ORF">METBIDRAFT_229405</name>
</gene>
<evidence type="ECO:0000256" key="1">
    <source>
        <dbReference type="SAM" id="MobiDB-lite"/>
    </source>
</evidence>
<organism evidence="2 3">
    <name type="scientific">Metschnikowia bicuspidata var. bicuspidata NRRL YB-4993</name>
    <dbReference type="NCBI Taxonomy" id="869754"/>
    <lineage>
        <taxon>Eukaryota</taxon>
        <taxon>Fungi</taxon>
        <taxon>Dikarya</taxon>
        <taxon>Ascomycota</taxon>
        <taxon>Saccharomycotina</taxon>
        <taxon>Pichiomycetes</taxon>
        <taxon>Metschnikowiaceae</taxon>
        <taxon>Metschnikowia</taxon>
    </lineage>
</organism>
<evidence type="ECO:0000313" key="2">
    <source>
        <dbReference type="EMBL" id="OBA22546.1"/>
    </source>
</evidence>
<protein>
    <submittedName>
        <fullName evidence="2">Uncharacterized protein</fullName>
    </submittedName>
</protein>
<sequence length="152" mass="15834">MRRAAELSLLPVPAACFACSRWQTILNKITGKTERNECSGTPVTPVLYCGVCWAVVSSEEFGGGIDEMENSAGTGDTDDTGDTGSPDETHTDSTDITDCNEKHGITDSPGNPGMTDQSDSTGNPGMTDQSDSTGNPGMTDQSDSTGNTDITD</sequence>
<dbReference type="RefSeq" id="XP_018713042.1">
    <property type="nucleotide sequence ID" value="XM_018855225.1"/>
</dbReference>
<dbReference type="Proteomes" id="UP000092555">
    <property type="component" value="Unassembled WGS sequence"/>
</dbReference>
<reference evidence="2 3" key="1">
    <citation type="submission" date="2016-05" db="EMBL/GenBank/DDBJ databases">
        <title>Comparative genomics of biotechnologically important yeasts.</title>
        <authorList>
            <consortium name="DOE Joint Genome Institute"/>
            <person name="Riley R."/>
            <person name="Haridas S."/>
            <person name="Wolfe K.H."/>
            <person name="Lopes M.R."/>
            <person name="Hittinger C.T."/>
            <person name="Goker M."/>
            <person name="Salamov A."/>
            <person name="Wisecaver J."/>
            <person name="Long T.M."/>
            <person name="Aerts A.L."/>
            <person name="Barry K."/>
            <person name="Choi C."/>
            <person name="Clum A."/>
            <person name="Coughlan A.Y."/>
            <person name="Deshpande S."/>
            <person name="Douglass A.P."/>
            <person name="Hanson S.J."/>
            <person name="Klenk H.-P."/>
            <person name="LaButti K."/>
            <person name="Lapidus A."/>
            <person name="Lindquist E."/>
            <person name="Lipzen A."/>
            <person name="Meier-kolthoff J.P."/>
            <person name="Ohm R.A."/>
            <person name="Otillar R.P."/>
            <person name="Pangilinan J."/>
            <person name="Peng Y."/>
            <person name="Rokas A."/>
            <person name="Rosa C.A."/>
            <person name="Scheuner C."/>
            <person name="Sibirny A.A."/>
            <person name="Slot J.C."/>
            <person name="Stielow J.B."/>
            <person name="Sun H."/>
            <person name="Kurtzman C.P."/>
            <person name="Blackwell M."/>
            <person name="Grigoriev I.V."/>
            <person name="Jeffries T.W."/>
        </authorList>
    </citation>
    <scope>NUCLEOTIDE SEQUENCE [LARGE SCALE GENOMIC DNA]</scope>
    <source>
        <strain evidence="2 3">NRRL YB-4993</strain>
    </source>
</reference>
<feature type="compositionally biased region" description="Basic and acidic residues" evidence="1">
    <location>
        <begin position="87"/>
        <end position="105"/>
    </location>
</feature>
<feature type="compositionally biased region" description="Polar residues" evidence="1">
    <location>
        <begin position="114"/>
        <end position="152"/>
    </location>
</feature>
<proteinExistence type="predicted"/>
<dbReference type="GeneID" id="30028201"/>
<accession>A0A1A0HEX0</accession>
<comment type="caution">
    <text evidence="2">The sequence shown here is derived from an EMBL/GenBank/DDBJ whole genome shotgun (WGS) entry which is preliminary data.</text>
</comment>
<name>A0A1A0HEX0_9ASCO</name>